<evidence type="ECO:0000256" key="6">
    <source>
        <dbReference type="ARBA" id="ARBA00022605"/>
    </source>
</evidence>
<evidence type="ECO:0000256" key="3">
    <source>
        <dbReference type="ARBA" id="ARBA00011575"/>
    </source>
</evidence>
<protein>
    <recommendedName>
        <fullName evidence="5 12">Anthranilate synthase component 1</fullName>
        <ecNumber evidence="4 12">4.1.3.27</ecNumber>
    </recommendedName>
</protein>
<comment type="catalytic activity">
    <reaction evidence="11 12">
        <text>chorismate + L-glutamine = anthranilate + pyruvate + L-glutamate + H(+)</text>
        <dbReference type="Rhea" id="RHEA:21732"/>
        <dbReference type="ChEBI" id="CHEBI:15361"/>
        <dbReference type="ChEBI" id="CHEBI:15378"/>
        <dbReference type="ChEBI" id="CHEBI:16567"/>
        <dbReference type="ChEBI" id="CHEBI:29748"/>
        <dbReference type="ChEBI" id="CHEBI:29985"/>
        <dbReference type="ChEBI" id="CHEBI:58359"/>
        <dbReference type="EC" id="4.1.3.27"/>
    </reaction>
</comment>
<reference evidence="16 17" key="1">
    <citation type="journal article" date="2013" name="Genome Announc.">
        <title>Draft Genome Sequence of Helicobacter fennelliae Strain MRY12-0050, Isolated from a Bacteremia Patient.</title>
        <authorList>
            <person name="Rimbara E."/>
            <person name="Matsui M."/>
            <person name="Mori S."/>
            <person name="Suzuki S."/>
            <person name="Suzuki M."/>
            <person name="Kim H."/>
            <person name="Sekizuka T."/>
            <person name="Kuroda M."/>
            <person name="Shibayama K."/>
        </authorList>
    </citation>
    <scope>NUCLEOTIDE SEQUENCE [LARGE SCALE GENOMIC DNA]</scope>
    <source>
        <strain evidence="16 17">MRY12-0050</strain>
    </source>
</reference>
<evidence type="ECO:0000256" key="8">
    <source>
        <dbReference type="ARBA" id="ARBA00023141"/>
    </source>
</evidence>
<dbReference type="Gene3D" id="3.60.120.10">
    <property type="entry name" value="Anthranilate synthase"/>
    <property type="match status" value="1"/>
</dbReference>
<dbReference type="PANTHER" id="PTHR11236:SF9">
    <property type="entry name" value="ANTHRANILATE SYNTHASE COMPONENT 1"/>
    <property type="match status" value="1"/>
</dbReference>
<keyword evidence="12" id="KW-0460">Magnesium</keyword>
<dbReference type="GO" id="GO:0000162">
    <property type="term" value="P:L-tryptophan biosynthetic process"/>
    <property type="evidence" value="ECO:0007669"/>
    <property type="project" value="UniProtKB-UniPathway"/>
</dbReference>
<dbReference type="GO" id="GO:0046872">
    <property type="term" value="F:metal ion binding"/>
    <property type="evidence" value="ECO:0007669"/>
    <property type="project" value="UniProtKB-KW"/>
</dbReference>
<evidence type="ECO:0000256" key="4">
    <source>
        <dbReference type="ARBA" id="ARBA00012266"/>
    </source>
</evidence>
<feature type="domain" description="Chorismate-utilising enzyme C-terminal" evidence="14">
    <location>
        <begin position="224"/>
        <end position="477"/>
    </location>
</feature>
<dbReference type="EMBL" id="BASD01000003">
    <property type="protein sequence ID" value="GAD17893.1"/>
    <property type="molecule type" value="Genomic_DNA"/>
</dbReference>
<proteinExistence type="inferred from homology"/>
<accession>T1DUJ8</accession>
<dbReference type="InterPro" id="IPR019999">
    <property type="entry name" value="Anth_synth_I-like"/>
</dbReference>
<keyword evidence="7 12" id="KW-0822">Tryptophan biosynthesis</keyword>
<dbReference type="RefSeq" id="WP_023946029.1">
    <property type="nucleotide sequence ID" value="NZ_BASD01000003.1"/>
</dbReference>
<dbReference type="AlphaFoldDB" id="T1DUJ8"/>
<comment type="caution">
    <text evidence="16">The sequence shown here is derived from an EMBL/GenBank/DDBJ whole genome shotgun (WGS) entry which is preliminary data.</text>
</comment>
<dbReference type="SUPFAM" id="SSF56322">
    <property type="entry name" value="ADC synthase"/>
    <property type="match status" value="1"/>
</dbReference>
<comment type="cofactor">
    <cofactor evidence="12">
        <name>Mg(2+)</name>
        <dbReference type="ChEBI" id="CHEBI:18420"/>
    </cofactor>
</comment>
<evidence type="ECO:0000256" key="13">
    <source>
        <dbReference type="SAM" id="MobiDB-lite"/>
    </source>
</evidence>
<evidence type="ECO:0000259" key="14">
    <source>
        <dbReference type="Pfam" id="PF00425"/>
    </source>
</evidence>
<organism evidence="16 17">
    <name type="scientific">Helicobacter fennelliae MRY12-0050</name>
    <dbReference type="NCBI Taxonomy" id="1325130"/>
    <lineage>
        <taxon>Bacteria</taxon>
        <taxon>Pseudomonadati</taxon>
        <taxon>Campylobacterota</taxon>
        <taxon>Epsilonproteobacteria</taxon>
        <taxon>Campylobacterales</taxon>
        <taxon>Helicobacteraceae</taxon>
        <taxon>Helicobacter</taxon>
    </lineage>
</organism>
<name>T1DUJ8_9HELI</name>
<dbReference type="PANTHER" id="PTHR11236">
    <property type="entry name" value="AMINOBENZOATE/ANTHRANILATE SYNTHASE"/>
    <property type="match status" value="1"/>
</dbReference>
<dbReference type="STRING" id="1325130.HFN_1452"/>
<dbReference type="InterPro" id="IPR005256">
    <property type="entry name" value="Anth_synth_I_PabB"/>
</dbReference>
<dbReference type="Pfam" id="PF04715">
    <property type="entry name" value="Anth_synt_I_N"/>
    <property type="match status" value="1"/>
</dbReference>
<comment type="similarity">
    <text evidence="2 12">Belongs to the anthranilate synthase component I family.</text>
</comment>
<sequence length="516" mass="58368">MYPTLETLRAMPNLSQYKRVPLSKEIYADFITPIEAMRILKTHSIACFLLESVEQKHWGRYSFLGYNPTLELTSSRGQTMLKDKNGTKVLDDDPKKIIREILECHKSPILEHLPPFSGGLVGYFAYDYIRYNEPKLDFTTTDKDFVDVDLMLFNNVIVFDHFKQKIILITGMMLDSATDVKSLESSYNDAHKELKSMHDLLKSTQKNHIAPFVLDSAIKHDFSQAQYMQMVEKAKHYIYEGDIFQVVLSNPMRAKASGSLFDVYRVLRSTNPSPYMFYFSSSKVEIAGASPETLLKLEDSKLYTYPLAGSRRRGNDEIEDIALERELLSDEKELAEHNMLVDLGRNDVGRVAKFGSVKVEKYQNIERYSHIMHISSTISGILQDDKDALSALDAILPAGTLSGAPKIRACEIINELEDRSRGIYGGAIGYLDFAGNMDMCISIRLIYKKNDEICIQSGAGIVYDSDPKSEFDECAKKAQAIIEALKIAQNGIDDFNAFDDSSTPKSNRGKDDFTNR</sequence>
<keyword evidence="12" id="KW-0479">Metal-binding</keyword>
<keyword evidence="6 12" id="KW-0028">Amino-acid biosynthesis</keyword>
<comment type="subunit">
    <text evidence="3 12">Heterotetramer consisting of two non-identical subunits: a beta subunit (TrpG) and a large alpha subunit (TrpE).</text>
</comment>
<gene>
    <name evidence="12" type="primary">trpE</name>
    <name evidence="16" type="ORF">HFN_1452</name>
</gene>
<dbReference type="NCBIfam" id="TIGR00564">
    <property type="entry name" value="trpE_most"/>
    <property type="match status" value="1"/>
</dbReference>
<dbReference type="Proteomes" id="UP000018143">
    <property type="component" value="Unassembled WGS sequence"/>
</dbReference>
<evidence type="ECO:0000313" key="16">
    <source>
        <dbReference type="EMBL" id="GAD17893.1"/>
    </source>
</evidence>
<evidence type="ECO:0000256" key="5">
    <source>
        <dbReference type="ARBA" id="ARBA00020653"/>
    </source>
</evidence>
<dbReference type="OrthoDB" id="9803598at2"/>
<dbReference type="PRINTS" id="PR00095">
    <property type="entry name" value="ANTSNTHASEI"/>
</dbReference>
<dbReference type="EC" id="4.1.3.27" evidence="4 12"/>
<feature type="domain" description="Anthranilate synthase component I N-terminal" evidence="15">
    <location>
        <begin position="30"/>
        <end position="167"/>
    </location>
</feature>
<evidence type="ECO:0000256" key="9">
    <source>
        <dbReference type="ARBA" id="ARBA00023239"/>
    </source>
</evidence>
<dbReference type="UniPathway" id="UPA00035">
    <property type="reaction ID" value="UER00040"/>
</dbReference>
<dbReference type="InterPro" id="IPR005801">
    <property type="entry name" value="ADC_synthase"/>
</dbReference>
<dbReference type="Pfam" id="PF00425">
    <property type="entry name" value="Chorismate_bind"/>
    <property type="match status" value="1"/>
</dbReference>
<evidence type="ECO:0000259" key="15">
    <source>
        <dbReference type="Pfam" id="PF04715"/>
    </source>
</evidence>
<evidence type="ECO:0000256" key="10">
    <source>
        <dbReference type="ARBA" id="ARBA00025634"/>
    </source>
</evidence>
<comment type="pathway">
    <text evidence="1 12">Amino-acid biosynthesis; L-tryptophan biosynthesis; L-tryptophan from chorismate: step 1/5.</text>
</comment>
<keyword evidence="9 12" id="KW-0456">Lyase</keyword>
<evidence type="ECO:0000256" key="2">
    <source>
        <dbReference type="ARBA" id="ARBA00009562"/>
    </source>
</evidence>
<evidence type="ECO:0000256" key="12">
    <source>
        <dbReference type="RuleBase" id="RU364045"/>
    </source>
</evidence>
<evidence type="ECO:0000256" key="7">
    <source>
        <dbReference type="ARBA" id="ARBA00022822"/>
    </source>
</evidence>
<keyword evidence="8 12" id="KW-0057">Aromatic amino acid biosynthesis</keyword>
<dbReference type="GO" id="GO:0004049">
    <property type="term" value="F:anthranilate synthase activity"/>
    <property type="evidence" value="ECO:0007669"/>
    <property type="project" value="UniProtKB-EC"/>
</dbReference>
<dbReference type="InterPro" id="IPR006805">
    <property type="entry name" value="Anth_synth_I_N"/>
</dbReference>
<evidence type="ECO:0000256" key="1">
    <source>
        <dbReference type="ARBA" id="ARBA00004873"/>
    </source>
</evidence>
<dbReference type="InterPro" id="IPR015890">
    <property type="entry name" value="Chorismate_C"/>
</dbReference>
<dbReference type="eggNOG" id="COG0147">
    <property type="taxonomic scope" value="Bacteria"/>
</dbReference>
<evidence type="ECO:0000256" key="11">
    <source>
        <dbReference type="ARBA" id="ARBA00047683"/>
    </source>
</evidence>
<comment type="function">
    <text evidence="10 12">Part of a heterotetrameric complex that catalyzes the two-step biosynthesis of anthranilate, an intermediate in the biosynthesis of L-tryptophan. In the first step, the glutamine-binding beta subunit (TrpG) of anthranilate synthase (AS) provides the glutamine amidotransferase activity which generates ammonia as a substrate that, along with chorismate, is used in the second step, catalyzed by the large alpha subunit of AS (TrpE) to produce anthranilate. In the absence of TrpG, TrpE can synthesize anthranilate directly from chorismate and high concentrations of ammonia.</text>
</comment>
<evidence type="ECO:0000313" key="17">
    <source>
        <dbReference type="Proteomes" id="UP000018143"/>
    </source>
</evidence>
<feature type="region of interest" description="Disordered" evidence="13">
    <location>
        <begin position="494"/>
        <end position="516"/>
    </location>
</feature>
<keyword evidence="17" id="KW-1185">Reference proteome</keyword>